<dbReference type="EMBL" id="PDUG01000006">
    <property type="protein sequence ID" value="PIC16415.1"/>
    <property type="molecule type" value="Genomic_DNA"/>
</dbReference>
<keyword evidence="3" id="KW-1185">Reference proteome</keyword>
<name>A0A2G5SMQ0_9PELO</name>
<evidence type="ECO:0000313" key="3">
    <source>
        <dbReference type="Proteomes" id="UP000230233"/>
    </source>
</evidence>
<proteinExistence type="predicted"/>
<feature type="compositionally biased region" description="Polar residues" evidence="1">
    <location>
        <begin position="536"/>
        <end position="558"/>
    </location>
</feature>
<organism evidence="2 3">
    <name type="scientific">Caenorhabditis nigoni</name>
    <dbReference type="NCBI Taxonomy" id="1611254"/>
    <lineage>
        <taxon>Eukaryota</taxon>
        <taxon>Metazoa</taxon>
        <taxon>Ecdysozoa</taxon>
        <taxon>Nematoda</taxon>
        <taxon>Chromadorea</taxon>
        <taxon>Rhabditida</taxon>
        <taxon>Rhabditina</taxon>
        <taxon>Rhabditomorpha</taxon>
        <taxon>Rhabditoidea</taxon>
        <taxon>Rhabditidae</taxon>
        <taxon>Peloderinae</taxon>
        <taxon>Caenorhabditis</taxon>
    </lineage>
</organism>
<dbReference type="Proteomes" id="UP000230233">
    <property type="component" value="Chromosome X"/>
</dbReference>
<evidence type="ECO:0000256" key="1">
    <source>
        <dbReference type="SAM" id="MobiDB-lite"/>
    </source>
</evidence>
<gene>
    <name evidence="2" type="primary">Cni-F52H2.1</name>
    <name evidence="2" type="synonym">Cnig_chr_X.g23025</name>
    <name evidence="2" type="ORF">B9Z55_023025</name>
</gene>
<reference evidence="3" key="1">
    <citation type="submission" date="2017-10" db="EMBL/GenBank/DDBJ databases">
        <title>Rapid genome shrinkage in a self-fertile nematode reveals novel sperm competition proteins.</title>
        <authorList>
            <person name="Yin D."/>
            <person name="Schwarz E.M."/>
            <person name="Thomas C.G."/>
            <person name="Felde R.L."/>
            <person name="Korf I.F."/>
            <person name="Cutter A.D."/>
            <person name="Schartner C.M."/>
            <person name="Ralston E.J."/>
            <person name="Meyer B.J."/>
            <person name="Haag E.S."/>
        </authorList>
    </citation>
    <scope>NUCLEOTIDE SEQUENCE [LARGE SCALE GENOMIC DNA]</scope>
    <source>
        <strain evidence="3">JU1422</strain>
    </source>
</reference>
<feature type="region of interest" description="Disordered" evidence="1">
    <location>
        <begin position="516"/>
        <end position="596"/>
    </location>
</feature>
<accession>A0A2G5SMQ0</accession>
<protein>
    <submittedName>
        <fullName evidence="2">Uncharacterized protein</fullName>
    </submittedName>
</protein>
<dbReference type="OrthoDB" id="5877813at2759"/>
<sequence length="596" mass="69078">MDDPDRSLPQCTDPTHNHSRTHNIASGERDKPYQWRLQENVKWFERQVKDDTFLKMHEFHHDTILQRLPEGMVEGESLDEHIIKCTRKFDEVHVFETKELAERFVKMRCTPFEPDTSNPEDADCVFRCPLGEELCTAYHRIHKETYCNSHILQVSFCHYAHDRTKGQQRFTTLEFAVIRLFVDFYWKTVLTPEWNAHNMVYCFRQWFSLDHPLRYMTIYDVKAIGPEIGKLDVAQIDMLHGVYHSERSTVEFRNTPTPIQGIQAVEDATELAYRPAGINHECKELPYMNQCTESIGSPNRSNPWLLMSEEDSLTAIQAWEELALYTTRFRAYLHTLKGDKNPSQSTNYVNEIAEFVDHFYHTAQNMVCKLKVWSFCNPSVSSTYTGENAIMFDMEEPLFPNYPPSKYPDFYFPLKRRREDDCIKVEFSAALFPLLVVDDTMCLAIRDDASLAIQGGSNDEYHPEVDRANNIAKIDDEAFADLENGIRVGEPITTRPMFVALTTKIWQILFQRSTESWAIPGPTPPTAANDTDTSRETQTPAVHSTASENATATENSENAPPLTKNQRKKQKQKEKKKQAWTEQQELKKQLTTEQID</sequence>
<comment type="caution">
    <text evidence="2">The sequence shown here is derived from an EMBL/GenBank/DDBJ whole genome shotgun (WGS) entry which is preliminary data.</text>
</comment>
<evidence type="ECO:0000313" key="2">
    <source>
        <dbReference type="EMBL" id="PIC16415.1"/>
    </source>
</evidence>
<feature type="region of interest" description="Disordered" evidence="1">
    <location>
        <begin position="1"/>
        <end position="31"/>
    </location>
</feature>
<dbReference type="AlphaFoldDB" id="A0A2G5SMQ0"/>
<feature type="compositionally biased region" description="Basic residues" evidence="1">
    <location>
        <begin position="565"/>
        <end position="578"/>
    </location>
</feature>